<evidence type="ECO:0000256" key="1">
    <source>
        <dbReference type="ARBA" id="ARBA00004571"/>
    </source>
</evidence>
<evidence type="ECO:0000256" key="8">
    <source>
        <dbReference type="PROSITE-ProRule" id="PRU01360"/>
    </source>
</evidence>
<keyword evidence="13" id="KW-0675">Receptor</keyword>
<feature type="signal peptide" evidence="10">
    <location>
        <begin position="1"/>
        <end position="17"/>
    </location>
</feature>
<evidence type="ECO:0000256" key="7">
    <source>
        <dbReference type="ARBA" id="ARBA00023237"/>
    </source>
</evidence>
<dbReference type="InterPro" id="IPR037066">
    <property type="entry name" value="Plug_dom_sf"/>
</dbReference>
<proteinExistence type="inferred from homology"/>
<reference evidence="13" key="2">
    <citation type="submission" date="2020-09" db="EMBL/GenBank/DDBJ databases">
        <authorList>
            <person name="Sun Q."/>
            <person name="Kim S."/>
        </authorList>
    </citation>
    <scope>NUCLEOTIDE SEQUENCE</scope>
    <source>
        <strain evidence="13">KCTC 12711</strain>
    </source>
</reference>
<sequence>MKIPTKMNRLFVGTVFAASAVLTPTIGSTQTPGASPSLEEIVVTGSRIRRDPLNDTAPVMNIGVAELDQTGVTNLGMALQQLPITGSAINTRFNVPGNSGFPQDGSGIGAGSAQLSLRNVGAKRTLILVDGRRWIAGASASGVPSTVDLNTIPANMVERIEILQDGASAIYGSDAIGGVVNVITNKNFDGLRFDYHVGEFLDDGDGTDTDISVLWGGGSDQAHFVFSASYTEEGGVFTADRARSAFPVPDTTSCDVSGTRCSSYTPQGRFILGPNFDFADLTLNQGALNDGGANIPAFDPNNPTSGDFSGFTSADRFNYNGAGFNYLRTPSERVNLFTHVDYALTDDINLFARASYTNRTSDTRGAPEPLCLGNGCGNRILDNFFISANNPYNPFGMDLSVANGNLEFFGRRPLESGPRLFSQDVDTYFFSTGLEGKFELGDRSFFWDATVSYGDNQGFQEKQNSHNAARLQVAMGDPSVCAATPNCVPFNFFGGQGRDGSGSITQEMRDFVTYTQRDFSEQTLSDFAFNISGDLATLPAGPLAFATGFEYRDHEGAFRPDPIAARGETAGIPSGATQGAFDVTEIYGELNIPILADVPFARYLEANLAVRSSDYSTSGSEGTYKLGLLWQITNDLSVRSSISTGLRAPGIGELFGGAAREDFTFLDPCADYLGQLGSNNGGRDAPQPQNVINNCSALGVPAGVAQTNPQLSAVSAGNANLKAETSESWTAGLVYNPDVDWADRFTASVDFYDLEIDDAIQGLDPGDVLTACANTGDPFFCSGIERSSSGRVNLVNNQLQNIGGIEASGADVMFNYHTNPFSAGQFTARVNATLLDKYIERTANPDGSETRNDLTGRHTDETFERAFPELRMTTTLGWRSNANWDGSVSFRYTDSMETASGEELDSVVFTDVQFSYVPPVADNSIKFTVGFNNVFDEDPPVLDTSLVGMSLVSHDIPGRVGYLRVSFTPGAN</sequence>
<dbReference type="InterPro" id="IPR039426">
    <property type="entry name" value="TonB-dep_rcpt-like"/>
</dbReference>
<feature type="domain" description="TonB-dependent receptor-like beta-barrel" evidence="11">
    <location>
        <begin position="390"/>
        <end position="934"/>
    </location>
</feature>
<evidence type="ECO:0000256" key="5">
    <source>
        <dbReference type="ARBA" id="ARBA00023077"/>
    </source>
</evidence>
<keyword evidence="10" id="KW-0732">Signal</keyword>
<dbReference type="PANTHER" id="PTHR47234:SF2">
    <property type="entry name" value="TONB-DEPENDENT RECEPTOR"/>
    <property type="match status" value="1"/>
</dbReference>
<dbReference type="RefSeq" id="WP_189401029.1">
    <property type="nucleotide sequence ID" value="NZ_BMXA01000003.1"/>
</dbReference>
<dbReference type="InterPro" id="IPR000531">
    <property type="entry name" value="Beta-barrel_TonB"/>
</dbReference>
<keyword evidence="6 8" id="KW-0472">Membrane</keyword>
<evidence type="ECO:0000256" key="10">
    <source>
        <dbReference type="SAM" id="SignalP"/>
    </source>
</evidence>
<evidence type="ECO:0000259" key="12">
    <source>
        <dbReference type="Pfam" id="PF07715"/>
    </source>
</evidence>
<feature type="chain" id="PRO_5038031169" evidence="10">
    <location>
        <begin position="18"/>
        <end position="972"/>
    </location>
</feature>
<organism evidence="13 14">
    <name type="scientific">Arenicella chitinivorans</name>
    <dbReference type="NCBI Taxonomy" id="1329800"/>
    <lineage>
        <taxon>Bacteria</taxon>
        <taxon>Pseudomonadati</taxon>
        <taxon>Pseudomonadota</taxon>
        <taxon>Gammaproteobacteria</taxon>
        <taxon>Arenicellales</taxon>
        <taxon>Arenicellaceae</taxon>
        <taxon>Arenicella</taxon>
    </lineage>
</organism>
<keyword evidence="5 9" id="KW-0798">TonB box</keyword>
<comment type="subcellular location">
    <subcellularLocation>
        <location evidence="1 8">Cell outer membrane</location>
        <topology evidence="1 8">Multi-pass membrane protein</topology>
    </subcellularLocation>
</comment>
<evidence type="ECO:0000313" key="14">
    <source>
        <dbReference type="Proteomes" id="UP000614811"/>
    </source>
</evidence>
<dbReference type="Gene3D" id="2.40.170.20">
    <property type="entry name" value="TonB-dependent receptor, beta-barrel domain"/>
    <property type="match status" value="1"/>
</dbReference>
<dbReference type="Pfam" id="PF00593">
    <property type="entry name" value="TonB_dep_Rec_b-barrel"/>
    <property type="match status" value="1"/>
</dbReference>
<accession>A0A918VNU1</accession>
<dbReference type="Pfam" id="PF07715">
    <property type="entry name" value="Plug"/>
    <property type="match status" value="1"/>
</dbReference>
<comment type="caution">
    <text evidence="13">The sequence shown here is derived from an EMBL/GenBank/DDBJ whole genome shotgun (WGS) entry which is preliminary data.</text>
</comment>
<dbReference type="EMBL" id="BMXA01000003">
    <property type="protein sequence ID" value="GHA12120.1"/>
    <property type="molecule type" value="Genomic_DNA"/>
</dbReference>
<keyword evidence="2 8" id="KW-0813">Transport</keyword>
<keyword evidence="7 8" id="KW-0998">Cell outer membrane</keyword>
<protein>
    <submittedName>
        <fullName evidence="13">TonB-dependent receptor</fullName>
    </submittedName>
</protein>
<keyword evidence="3 8" id="KW-1134">Transmembrane beta strand</keyword>
<evidence type="ECO:0000256" key="2">
    <source>
        <dbReference type="ARBA" id="ARBA00022448"/>
    </source>
</evidence>
<dbReference type="InterPro" id="IPR012910">
    <property type="entry name" value="Plug_dom"/>
</dbReference>
<dbReference type="Gene3D" id="2.170.130.10">
    <property type="entry name" value="TonB-dependent receptor, plug domain"/>
    <property type="match status" value="1"/>
</dbReference>
<evidence type="ECO:0000256" key="4">
    <source>
        <dbReference type="ARBA" id="ARBA00022692"/>
    </source>
</evidence>
<feature type="domain" description="TonB-dependent receptor plug" evidence="12">
    <location>
        <begin position="56"/>
        <end position="179"/>
    </location>
</feature>
<reference evidence="13" key="1">
    <citation type="journal article" date="2014" name="Int. J. Syst. Evol. Microbiol.">
        <title>Complete genome sequence of Corynebacterium casei LMG S-19264T (=DSM 44701T), isolated from a smear-ripened cheese.</title>
        <authorList>
            <consortium name="US DOE Joint Genome Institute (JGI-PGF)"/>
            <person name="Walter F."/>
            <person name="Albersmeier A."/>
            <person name="Kalinowski J."/>
            <person name="Ruckert C."/>
        </authorList>
    </citation>
    <scope>NUCLEOTIDE SEQUENCE</scope>
    <source>
        <strain evidence="13">KCTC 12711</strain>
    </source>
</reference>
<dbReference type="PROSITE" id="PS52016">
    <property type="entry name" value="TONB_DEPENDENT_REC_3"/>
    <property type="match status" value="1"/>
</dbReference>
<dbReference type="GO" id="GO:0009279">
    <property type="term" value="C:cell outer membrane"/>
    <property type="evidence" value="ECO:0007669"/>
    <property type="project" value="UniProtKB-SubCell"/>
</dbReference>
<dbReference type="InterPro" id="IPR036942">
    <property type="entry name" value="Beta-barrel_TonB_sf"/>
</dbReference>
<gene>
    <name evidence="13" type="primary">btuB</name>
    <name evidence="13" type="ORF">GCM10008090_22480</name>
</gene>
<evidence type="ECO:0000259" key="11">
    <source>
        <dbReference type="Pfam" id="PF00593"/>
    </source>
</evidence>
<evidence type="ECO:0000256" key="6">
    <source>
        <dbReference type="ARBA" id="ARBA00023136"/>
    </source>
</evidence>
<dbReference type="Proteomes" id="UP000614811">
    <property type="component" value="Unassembled WGS sequence"/>
</dbReference>
<evidence type="ECO:0000256" key="3">
    <source>
        <dbReference type="ARBA" id="ARBA00022452"/>
    </source>
</evidence>
<name>A0A918VNU1_9GAMM</name>
<comment type="similarity">
    <text evidence="8 9">Belongs to the TonB-dependent receptor family.</text>
</comment>
<dbReference type="SUPFAM" id="SSF56935">
    <property type="entry name" value="Porins"/>
    <property type="match status" value="1"/>
</dbReference>
<keyword evidence="4 8" id="KW-0812">Transmembrane</keyword>
<evidence type="ECO:0000313" key="13">
    <source>
        <dbReference type="EMBL" id="GHA12120.1"/>
    </source>
</evidence>
<keyword evidence="14" id="KW-1185">Reference proteome</keyword>
<dbReference type="AlphaFoldDB" id="A0A918VNU1"/>
<dbReference type="PANTHER" id="PTHR47234">
    <property type="match status" value="1"/>
</dbReference>
<evidence type="ECO:0000256" key="9">
    <source>
        <dbReference type="RuleBase" id="RU003357"/>
    </source>
</evidence>